<evidence type="ECO:0000313" key="7">
    <source>
        <dbReference type="EMBL" id="TET46141.1"/>
    </source>
</evidence>
<dbReference type="InterPro" id="IPR051460">
    <property type="entry name" value="HdrC_iron-sulfur_subunit"/>
</dbReference>
<comment type="caution">
    <text evidence="7">The sequence shown here is derived from an EMBL/GenBank/DDBJ whole genome shotgun (WGS) entry which is preliminary data.</text>
</comment>
<keyword evidence="3" id="KW-0560">Oxidoreductase</keyword>
<dbReference type="Pfam" id="PF02754">
    <property type="entry name" value="CCG"/>
    <property type="match status" value="2"/>
</dbReference>
<dbReference type="GO" id="GO:0005886">
    <property type="term" value="C:plasma membrane"/>
    <property type="evidence" value="ECO:0007669"/>
    <property type="project" value="TreeGrafter"/>
</dbReference>
<dbReference type="InterPro" id="IPR017896">
    <property type="entry name" value="4Fe4S_Fe-S-bd"/>
</dbReference>
<dbReference type="EMBL" id="SOJN01000065">
    <property type="protein sequence ID" value="TET46141.1"/>
    <property type="molecule type" value="Genomic_DNA"/>
</dbReference>
<name>A0A523UV20_UNCT6</name>
<dbReference type="GO" id="GO:0016491">
    <property type="term" value="F:oxidoreductase activity"/>
    <property type="evidence" value="ECO:0007669"/>
    <property type="project" value="UniProtKB-KW"/>
</dbReference>
<reference evidence="7 8" key="1">
    <citation type="submission" date="2019-03" db="EMBL/GenBank/DDBJ databases">
        <title>Metabolic potential of uncultured bacteria and archaea associated with petroleum seepage in deep-sea sediments.</title>
        <authorList>
            <person name="Dong X."/>
            <person name="Hubert C."/>
        </authorList>
    </citation>
    <scope>NUCLEOTIDE SEQUENCE [LARGE SCALE GENOMIC DNA]</scope>
    <source>
        <strain evidence="7">E44_bin18</strain>
    </source>
</reference>
<dbReference type="PANTHER" id="PTHR43255">
    <property type="entry name" value="IRON-SULFUR-BINDING OXIDOREDUCTASE FADF-RELATED-RELATED"/>
    <property type="match status" value="1"/>
</dbReference>
<dbReference type="InterPro" id="IPR004017">
    <property type="entry name" value="Cys_rich_dom"/>
</dbReference>
<accession>A0A523UV20</accession>
<keyword evidence="1" id="KW-0004">4Fe-4S</keyword>
<keyword evidence="4" id="KW-0408">Iron</keyword>
<dbReference type="InterPro" id="IPR017900">
    <property type="entry name" value="4Fe4S_Fe_S_CS"/>
</dbReference>
<keyword evidence="5" id="KW-0411">Iron-sulfur</keyword>
<dbReference type="Gene3D" id="1.10.1060.10">
    <property type="entry name" value="Alpha-helical ferredoxin"/>
    <property type="match status" value="1"/>
</dbReference>
<evidence type="ECO:0000256" key="3">
    <source>
        <dbReference type="ARBA" id="ARBA00023002"/>
    </source>
</evidence>
<evidence type="ECO:0000256" key="1">
    <source>
        <dbReference type="ARBA" id="ARBA00022485"/>
    </source>
</evidence>
<proteinExistence type="predicted"/>
<dbReference type="GO" id="GO:0051539">
    <property type="term" value="F:4 iron, 4 sulfur cluster binding"/>
    <property type="evidence" value="ECO:0007669"/>
    <property type="project" value="UniProtKB-KW"/>
</dbReference>
<evidence type="ECO:0000313" key="8">
    <source>
        <dbReference type="Proteomes" id="UP000315525"/>
    </source>
</evidence>
<evidence type="ECO:0000259" key="6">
    <source>
        <dbReference type="PROSITE" id="PS51379"/>
    </source>
</evidence>
<evidence type="ECO:0000256" key="2">
    <source>
        <dbReference type="ARBA" id="ARBA00022723"/>
    </source>
</evidence>
<keyword evidence="2" id="KW-0479">Metal-binding</keyword>
<dbReference type="PROSITE" id="PS00198">
    <property type="entry name" value="4FE4S_FER_1"/>
    <property type="match status" value="1"/>
</dbReference>
<sequence length="372" mass="42091">MNVEQIVKDTKTQLCYDCTVCTGSCPVARTRPQFSPRLTVRRTILGKEKAVIADPELWSCLTCGTCSSRCPQEVDFIGFIRRMRTEAIKNANEAIPSHDGLMQIMAEIQSSAIAQSKHFWVEEGLRTRKQGADLLYAGCLPFYGIVFEEYGLDLLKILNDAVKVLNMMGIEPALSEEERCCGHDQFWRGEFGKFKRLGELNIEAFKKCGAERVIFLCPEGYEIVKKEYPKHFGELPFKPVHITEVIEENLDSFSFKEMEKKITYHDSCRMGRFLGLYDTPRKIISSIPKLELVEMDRNRANSVCCGTSGWINCFNCSKQIQTERLNQARGTGADLLVTSCPKCQIHFRCAMRGGSPEIEMMDIVSLVASALQ</sequence>
<gene>
    <name evidence="7" type="ORF">E3J62_05265</name>
</gene>
<feature type="domain" description="4Fe-4S ferredoxin-type" evidence="6">
    <location>
        <begin position="49"/>
        <end position="82"/>
    </location>
</feature>
<evidence type="ECO:0000256" key="4">
    <source>
        <dbReference type="ARBA" id="ARBA00023004"/>
    </source>
</evidence>
<dbReference type="AlphaFoldDB" id="A0A523UV20"/>
<organism evidence="7 8">
    <name type="scientific">candidate division TA06 bacterium</name>
    <dbReference type="NCBI Taxonomy" id="2250710"/>
    <lineage>
        <taxon>Bacteria</taxon>
        <taxon>Bacteria division TA06</taxon>
    </lineage>
</organism>
<evidence type="ECO:0000256" key="5">
    <source>
        <dbReference type="ARBA" id="ARBA00023014"/>
    </source>
</evidence>
<dbReference type="Proteomes" id="UP000315525">
    <property type="component" value="Unassembled WGS sequence"/>
</dbReference>
<dbReference type="GO" id="GO:0046872">
    <property type="term" value="F:metal ion binding"/>
    <property type="evidence" value="ECO:0007669"/>
    <property type="project" value="UniProtKB-KW"/>
</dbReference>
<dbReference type="InterPro" id="IPR009051">
    <property type="entry name" value="Helical_ferredxn"/>
</dbReference>
<dbReference type="SUPFAM" id="SSF46548">
    <property type="entry name" value="alpha-helical ferredoxin"/>
    <property type="match status" value="1"/>
</dbReference>
<dbReference type="PROSITE" id="PS51379">
    <property type="entry name" value="4FE4S_FER_2"/>
    <property type="match status" value="1"/>
</dbReference>
<protein>
    <submittedName>
        <fullName evidence="7">(Fe-S)-binding protein</fullName>
    </submittedName>
</protein>
<dbReference type="Pfam" id="PF13183">
    <property type="entry name" value="Fer4_8"/>
    <property type="match status" value="1"/>
</dbReference>
<dbReference type="PANTHER" id="PTHR43255:SF1">
    <property type="entry name" value="IRON-SULFUR-BINDING OXIDOREDUCTASE FADF-RELATED"/>
    <property type="match status" value="1"/>
</dbReference>